<protein>
    <recommendedName>
        <fullName evidence="9">Metalloendopeptidase</fullName>
        <ecNumber evidence="9">3.4.24.-</ecNumber>
    </recommendedName>
</protein>
<dbReference type="PROSITE" id="PS51864">
    <property type="entry name" value="ASTACIN"/>
    <property type="match status" value="1"/>
</dbReference>
<accession>Q2MCX7</accession>
<keyword evidence="4 8" id="KW-0378">Hydrolase</keyword>
<dbReference type="Gene3D" id="1.10.10.1940">
    <property type="match status" value="1"/>
</dbReference>
<feature type="binding site" evidence="8">
    <location>
        <position position="119"/>
    </location>
    <ligand>
        <name>Zn(2+)</name>
        <dbReference type="ChEBI" id="CHEBI:29105"/>
        <note>catalytic</note>
    </ligand>
</feature>
<evidence type="ECO:0000256" key="5">
    <source>
        <dbReference type="ARBA" id="ARBA00022833"/>
    </source>
</evidence>
<dbReference type="Pfam" id="PF01549">
    <property type="entry name" value="ShK"/>
    <property type="match status" value="1"/>
</dbReference>
<dbReference type="Pfam" id="PF01400">
    <property type="entry name" value="Astacin"/>
    <property type="match status" value="1"/>
</dbReference>
<evidence type="ECO:0000256" key="1">
    <source>
        <dbReference type="ARBA" id="ARBA00002657"/>
    </source>
</evidence>
<evidence type="ECO:0000256" key="3">
    <source>
        <dbReference type="ARBA" id="ARBA00022723"/>
    </source>
</evidence>
<dbReference type="InterPro" id="IPR003582">
    <property type="entry name" value="ShKT_dom"/>
</dbReference>
<evidence type="ECO:0000256" key="2">
    <source>
        <dbReference type="ARBA" id="ARBA00022670"/>
    </source>
</evidence>
<sequence length="304" mass="34880">MTDKLRENIREMRLRALNGLAPFDAIRGGVWPGGVVPYRFAGNFPYKRAVWDAIKEYNAETCIRFKPYTAALAKKAGGYVEFMQGGGCSSYIGRQRGRQQISLANGCGTKGVAIHEMMHALGFYHEQSRLDRDKYITIHWNNINKRMWFNFEKYRSGAASTLGEPYDKSSIMHYGSYAFSINRRKTIVSKSSPNERLGQRQGLSRIDKNQLNKYYSCKKTVTKVTKRPPTACQNMYSFCGVLGKWCSNNWVKGNCKKKCKLCNKSACKDKSRYCRSWARSRYCNHSKHKPYMVKNCKRSCGLCS</sequence>
<keyword evidence="6 8" id="KW-0482">Metalloprotease</keyword>
<dbReference type="InterPro" id="IPR006026">
    <property type="entry name" value="Peptidase_Metallo"/>
</dbReference>
<dbReference type="AlphaFoldDB" id="Q2MCX7"/>
<feature type="binding site" evidence="8">
    <location>
        <position position="115"/>
    </location>
    <ligand>
        <name>Zn(2+)</name>
        <dbReference type="ChEBI" id="CHEBI:29105"/>
        <note>catalytic</note>
    </ligand>
</feature>
<dbReference type="InterPro" id="IPR024079">
    <property type="entry name" value="MetalloPept_cat_dom_sf"/>
</dbReference>
<evidence type="ECO:0000259" key="10">
    <source>
        <dbReference type="PROSITE" id="PS51670"/>
    </source>
</evidence>
<evidence type="ECO:0000259" key="11">
    <source>
        <dbReference type="PROSITE" id="PS51864"/>
    </source>
</evidence>
<dbReference type="PANTHER" id="PTHR10127">
    <property type="entry name" value="DISCOIDIN, CUB, EGF, LAMININ , AND ZINC METALLOPROTEASE DOMAIN CONTAINING"/>
    <property type="match status" value="1"/>
</dbReference>
<dbReference type="GO" id="GO:0004222">
    <property type="term" value="F:metalloendopeptidase activity"/>
    <property type="evidence" value="ECO:0007669"/>
    <property type="project" value="UniProtKB-UniRule"/>
</dbReference>
<evidence type="ECO:0000256" key="8">
    <source>
        <dbReference type="PROSITE-ProRule" id="PRU01211"/>
    </source>
</evidence>
<feature type="disulfide bond" evidence="7">
    <location>
        <begin position="246"/>
        <end position="259"/>
    </location>
</feature>
<organism evidence="12">
    <name type="scientific">Hydractinia echinata</name>
    <name type="common">Snail fur</name>
    <name type="synonym">Hermit crab hydroid</name>
    <dbReference type="NCBI Taxonomy" id="3283270"/>
    <lineage>
        <taxon>Eukaryota</taxon>
        <taxon>Metazoa</taxon>
        <taxon>Cnidaria</taxon>
        <taxon>Anthozoa</taxon>
        <taxon>Octocorallia</taxon>
        <taxon>Malacalcyonacea</taxon>
        <taxon>Cladiellidae</taxon>
        <taxon>Klyxum</taxon>
    </lineage>
</organism>
<comment type="function">
    <text evidence="1">Metalloprotease.</text>
</comment>
<feature type="domain" description="Peptidase M12A" evidence="11">
    <location>
        <begin position="24"/>
        <end position="218"/>
    </location>
</feature>
<dbReference type="InterPro" id="IPR034035">
    <property type="entry name" value="Astacin-like_dom"/>
</dbReference>
<dbReference type="Gene3D" id="3.40.390.10">
    <property type="entry name" value="Collagenase (Catalytic Domain)"/>
    <property type="match status" value="1"/>
</dbReference>
<comment type="caution">
    <text evidence="7">Lacks conserved residue(s) required for the propagation of feature annotation.</text>
</comment>
<dbReference type="SUPFAM" id="SSF55486">
    <property type="entry name" value="Metalloproteases ('zincins'), catalytic domain"/>
    <property type="match status" value="1"/>
</dbReference>
<dbReference type="InterPro" id="IPR001506">
    <property type="entry name" value="Peptidase_M12A"/>
</dbReference>
<dbReference type="EC" id="3.4.24.-" evidence="9"/>
<dbReference type="SMART" id="SM00254">
    <property type="entry name" value="ShKT"/>
    <property type="match status" value="2"/>
</dbReference>
<dbReference type="EMBL" id="AM181344">
    <property type="protein sequence ID" value="CAJ57449.1"/>
    <property type="molecule type" value="mRNA"/>
</dbReference>
<dbReference type="PRINTS" id="PR00480">
    <property type="entry name" value="ASTACIN"/>
</dbReference>
<feature type="domain" description="ShKT" evidence="10">
    <location>
        <begin position="267"/>
        <end position="303"/>
    </location>
</feature>
<feature type="binding site" evidence="8">
    <location>
        <position position="125"/>
    </location>
    <ligand>
        <name>Zn(2+)</name>
        <dbReference type="ChEBI" id="CHEBI:29105"/>
        <note>catalytic</note>
    </ligand>
</feature>
<proteinExistence type="evidence at transcript level"/>
<feature type="domain" description="ShKT" evidence="10">
    <location>
        <begin position="232"/>
        <end position="262"/>
    </location>
</feature>
<name>Q2MCX7_HYDEC</name>
<keyword evidence="7" id="KW-1015">Disulfide bond</keyword>
<reference evidence="12" key="1">
    <citation type="journal article" date="2006" name="Evol. Dev.">
        <title>Evolution of astacin-like metalloproteases in animals and their function in development.</title>
        <authorList>
            <person name="Mohrlen F."/>
            <person name="Maniura M."/>
            <person name="Plickert G."/>
            <person name="Frohme M."/>
            <person name="Frank U."/>
        </authorList>
    </citation>
    <scope>NUCLEOTIDE SEQUENCE</scope>
</reference>
<evidence type="ECO:0000256" key="4">
    <source>
        <dbReference type="ARBA" id="ARBA00022801"/>
    </source>
</evidence>
<keyword evidence="2 8" id="KW-0645">Protease</keyword>
<dbReference type="GO" id="GO:0008270">
    <property type="term" value="F:zinc ion binding"/>
    <property type="evidence" value="ECO:0007669"/>
    <property type="project" value="UniProtKB-UniRule"/>
</dbReference>
<evidence type="ECO:0000256" key="6">
    <source>
        <dbReference type="ARBA" id="ARBA00023049"/>
    </source>
</evidence>
<evidence type="ECO:0000256" key="9">
    <source>
        <dbReference type="RuleBase" id="RU361183"/>
    </source>
</evidence>
<keyword evidence="5 8" id="KW-0862">Zinc</keyword>
<feature type="active site" evidence="8">
    <location>
        <position position="116"/>
    </location>
</feature>
<comment type="cofactor">
    <cofactor evidence="8 9">
        <name>Zn(2+)</name>
        <dbReference type="ChEBI" id="CHEBI:29105"/>
    </cofactor>
    <text evidence="8 9">Binds 1 zinc ion per subunit.</text>
</comment>
<dbReference type="PROSITE" id="PS51670">
    <property type="entry name" value="SHKT"/>
    <property type="match status" value="2"/>
</dbReference>
<dbReference type="CDD" id="cd04280">
    <property type="entry name" value="ZnMc_astacin_like"/>
    <property type="match status" value="1"/>
</dbReference>
<gene>
    <name evidence="12" type="primary">hea3</name>
</gene>
<evidence type="ECO:0000256" key="7">
    <source>
        <dbReference type="PROSITE-ProRule" id="PRU01005"/>
    </source>
</evidence>
<dbReference type="SMART" id="SM00235">
    <property type="entry name" value="ZnMc"/>
    <property type="match status" value="1"/>
</dbReference>
<keyword evidence="3 8" id="KW-0479">Metal-binding</keyword>
<dbReference type="GO" id="GO:0006508">
    <property type="term" value="P:proteolysis"/>
    <property type="evidence" value="ECO:0007669"/>
    <property type="project" value="UniProtKB-KW"/>
</dbReference>
<feature type="disulfide bond" evidence="8">
    <location>
        <begin position="62"/>
        <end position="217"/>
    </location>
</feature>
<evidence type="ECO:0000313" key="12">
    <source>
        <dbReference type="EMBL" id="CAJ57449.1"/>
    </source>
</evidence>
<dbReference type="PANTHER" id="PTHR10127:SF780">
    <property type="entry name" value="METALLOENDOPEPTIDASE"/>
    <property type="match status" value="1"/>
</dbReference>